<protein>
    <recommendedName>
        <fullName evidence="5">Lipoprotein</fullName>
    </recommendedName>
</protein>
<evidence type="ECO:0000313" key="4">
    <source>
        <dbReference type="Proteomes" id="UP000029392"/>
    </source>
</evidence>
<feature type="signal peptide" evidence="2">
    <location>
        <begin position="1"/>
        <end position="20"/>
    </location>
</feature>
<evidence type="ECO:0008006" key="5">
    <source>
        <dbReference type="Google" id="ProtNLM"/>
    </source>
</evidence>
<keyword evidence="4" id="KW-1185">Reference proteome</keyword>
<reference evidence="3 4" key="1">
    <citation type="submission" date="2013-09" db="EMBL/GenBank/DDBJ databases">
        <title>Genome sequencing of Arenimonas malthae.</title>
        <authorList>
            <person name="Chen F."/>
            <person name="Wang G."/>
        </authorList>
    </citation>
    <scope>NUCLEOTIDE SEQUENCE [LARGE SCALE GENOMIC DNA]</scope>
    <source>
        <strain evidence="3 4">CC-JY-1</strain>
    </source>
</reference>
<dbReference type="RefSeq" id="WP_043799820.1">
    <property type="nucleotide sequence ID" value="NZ_AVCH01000003.1"/>
</dbReference>
<comment type="caution">
    <text evidence="3">The sequence shown here is derived from an EMBL/GenBank/DDBJ whole genome shotgun (WGS) entry which is preliminary data.</text>
</comment>
<feature type="non-terminal residue" evidence="3">
    <location>
        <position position="182"/>
    </location>
</feature>
<sequence length="182" mass="21637">MKRLLTALAALLLLSGCATYGDGYYQGREVYRDGGYYYPAYEGEGDYYYGEDYDDYRYDYGYGVGYGYGYAPFHGLDRYRCRSYYGCTPVWGGYYPYSYSPGWSFGFGNYWSWNNWGWYGGYRSRDYYRDYYRDHDRGYNIDRQRDHDYERERIRHRYPGGDGKPNPGPNYRPGYSRPPSGG</sequence>
<feature type="region of interest" description="Disordered" evidence="1">
    <location>
        <begin position="152"/>
        <end position="182"/>
    </location>
</feature>
<gene>
    <name evidence="3" type="ORF">N790_12590</name>
</gene>
<evidence type="ECO:0000256" key="2">
    <source>
        <dbReference type="SAM" id="SignalP"/>
    </source>
</evidence>
<feature type="chain" id="PRO_5001869853" description="Lipoprotein" evidence="2">
    <location>
        <begin position="21"/>
        <end position="182"/>
    </location>
</feature>
<accession>A0A091BKQ8</accession>
<organism evidence="3 4">
    <name type="scientific">Arenimonas malthae CC-JY-1</name>
    <dbReference type="NCBI Taxonomy" id="1384054"/>
    <lineage>
        <taxon>Bacteria</taxon>
        <taxon>Pseudomonadati</taxon>
        <taxon>Pseudomonadota</taxon>
        <taxon>Gammaproteobacteria</taxon>
        <taxon>Lysobacterales</taxon>
        <taxon>Lysobacteraceae</taxon>
        <taxon>Arenimonas</taxon>
    </lineage>
</organism>
<dbReference type="PROSITE" id="PS51257">
    <property type="entry name" value="PROKAR_LIPOPROTEIN"/>
    <property type="match status" value="1"/>
</dbReference>
<dbReference type="AlphaFoldDB" id="A0A091BKQ8"/>
<evidence type="ECO:0000313" key="3">
    <source>
        <dbReference type="EMBL" id="KFN52127.1"/>
    </source>
</evidence>
<dbReference type="EMBL" id="AVCH01000003">
    <property type="protein sequence ID" value="KFN52127.1"/>
    <property type="molecule type" value="Genomic_DNA"/>
</dbReference>
<name>A0A091BKQ8_9GAMM</name>
<dbReference type="Proteomes" id="UP000029392">
    <property type="component" value="Unassembled WGS sequence"/>
</dbReference>
<proteinExistence type="predicted"/>
<keyword evidence="2" id="KW-0732">Signal</keyword>
<evidence type="ECO:0000256" key="1">
    <source>
        <dbReference type="SAM" id="MobiDB-lite"/>
    </source>
</evidence>
<dbReference type="STRING" id="1384054.N790_12590"/>